<comment type="caution">
    <text evidence="1">The sequence shown here is derived from an EMBL/GenBank/DDBJ whole genome shotgun (WGS) entry which is preliminary data.</text>
</comment>
<dbReference type="AlphaFoldDB" id="A0A8S9QDX4"/>
<sequence>MISGKRKSLDCGFGFICNVEVFLDIGEGKSVDVRFFPPFDSEFSKERIRHLLKSDSEEWVGGLEYFFGVDWICWSEPVPPFVEPSCWVEKRYGFGYSLDCGFGFICNVEVFLDIGEGKSVDVRFFPPFDSEFSKERIRHLLKSDSEGTVFIEDSIVEGFELSKVYWFGEWGRHQVLLMRIEEDILLMLSKGLELKFFLEDVVGF</sequence>
<organism evidence="1 2">
    <name type="scientific">Brassica cretica</name>
    <name type="common">Mustard</name>
    <dbReference type="NCBI Taxonomy" id="69181"/>
    <lineage>
        <taxon>Eukaryota</taxon>
        <taxon>Viridiplantae</taxon>
        <taxon>Streptophyta</taxon>
        <taxon>Embryophyta</taxon>
        <taxon>Tracheophyta</taxon>
        <taxon>Spermatophyta</taxon>
        <taxon>Magnoliopsida</taxon>
        <taxon>eudicotyledons</taxon>
        <taxon>Gunneridae</taxon>
        <taxon>Pentapetalae</taxon>
        <taxon>rosids</taxon>
        <taxon>malvids</taxon>
        <taxon>Brassicales</taxon>
        <taxon>Brassicaceae</taxon>
        <taxon>Brassiceae</taxon>
        <taxon>Brassica</taxon>
    </lineage>
</organism>
<protein>
    <submittedName>
        <fullName evidence="1">Uncharacterized protein</fullName>
    </submittedName>
</protein>
<evidence type="ECO:0000313" key="2">
    <source>
        <dbReference type="Proteomes" id="UP000712600"/>
    </source>
</evidence>
<name>A0A8S9QDX4_BRACR</name>
<proteinExistence type="predicted"/>
<gene>
    <name evidence="1" type="ORF">F2Q69_00022786</name>
</gene>
<dbReference type="EMBL" id="QGKX02001290">
    <property type="protein sequence ID" value="KAF3539450.1"/>
    <property type="molecule type" value="Genomic_DNA"/>
</dbReference>
<evidence type="ECO:0000313" key="1">
    <source>
        <dbReference type="EMBL" id="KAF3539450.1"/>
    </source>
</evidence>
<reference evidence="1" key="1">
    <citation type="submission" date="2019-12" db="EMBL/GenBank/DDBJ databases">
        <title>Genome sequencing and annotation of Brassica cretica.</title>
        <authorList>
            <person name="Studholme D.J."/>
            <person name="Sarris P."/>
        </authorList>
    </citation>
    <scope>NUCLEOTIDE SEQUENCE</scope>
    <source>
        <strain evidence="1">PFS-109/04</strain>
        <tissue evidence="1">Leaf</tissue>
    </source>
</reference>
<accession>A0A8S9QDX4</accession>
<dbReference type="Proteomes" id="UP000712600">
    <property type="component" value="Unassembled WGS sequence"/>
</dbReference>